<organism evidence="2 3">
    <name type="scientific">Catellatospora coxensis</name>
    <dbReference type="NCBI Taxonomy" id="310354"/>
    <lineage>
        <taxon>Bacteria</taxon>
        <taxon>Bacillati</taxon>
        <taxon>Actinomycetota</taxon>
        <taxon>Actinomycetes</taxon>
        <taxon>Micromonosporales</taxon>
        <taxon>Micromonosporaceae</taxon>
        <taxon>Catellatospora</taxon>
    </lineage>
</organism>
<proteinExistence type="predicted"/>
<feature type="region of interest" description="Disordered" evidence="1">
    <location>
        <begin position="242"/>
        <end position="273"/>
    </location>
</feature>
<evidence type="ECO:0000313" key="3">
    <source>
        <dbReference type="Proteomes" id="UP000630887"/>
    </source>
</evidence>
<comment type="caution">
    <text evidence="2">The sequence shown here is derived from an EMBL/GenBank/DDBJ whole genome shotgun (WGS) entry which is preliminary data.</text>
</comment>
<feature type="compositionally biased region" description="Basic residues" evidence="1">
    <location>
        <begin position="259"/>
        <end position="273"/>
    </location>
</feature>
<dbReference type="Proteomes" id="UP000630887">
    <property type="component" value="Unassembled WGS sequence"/>
</dbReference>
<sequence>MRYHRSAEAGIILRDEAVRARAASSADTLPDPLPLRPLARGGRGAPGAVQPQRHLLGEPVTEEGLQLMCGEEADVQPGLRPAAVADGVTVAGRGLDHVVVVFDVGGRGVHPDAEQPARRDPGGGFAEVAMGLSASAVLEDLDPDDQVVIPRHRGEIPDDQPVGAVGTACPQLGDRFGGDVDADQVQARVEQGQQVTAVAATDVDASAQPVPGSRRHDVVDEADGRVVEVSTGKVLDIPQLGSVHPRRVGEPSSLTAPALRRRAGRRPGRKCLR</sequence>
<evidence type="ECO:0000256" key="1">
    <source>
        <dbReference type="SAM" id="MobiDB-lite"/>
    </source>
</evidence>
<dbReference type="EMBL" id="BONI01000095">
    <property type="protein sequence ID" value="GIG10625.1"/>
    <property type="molecule type" value="Genomic_DNA"/>
</dbReference>
<evidence type="ECO:0000313" key="2">
    <source>
        <dbReference type="EMBL" id="GIG10625.1"/>
    </source>
</evidence>
<dbReference type="AlphaFoldDB" id="A0A8J3L186"/>
<reference evidence="2 3" key="1">
    <citation type="submission" date="2021-01" db="EMBL/GenBank/DDBJ databases">
        <title>Whole genome shotgun sequence of Catellatospora coxensis NBRC 107359.</title>
        <authorList>
            <person name="Komaki H."/>
            <person name="Tamura T."/>
        </authorList>
    </citation>
    <scope>NUCLEOTIDE SEQUENCE [LARGE SCALE GENOMIC DNA]</scope>
    <source>
        <strain evidence="2 3">NBRC 107359</strain>
    </source>
</reference>
<keyword evidence="3" id="KW-1185">Reference proteome</keyword>
<accession>A0A8J3L186</accession>
<gene>
    <name evidence="2" type="ORF">Cco03nite_73250</name>
</gene>
<protein>
    <submittedName>
        <fullName evidence="2">Uncharacterized protein</fullName>
    </submittedName>
</protein>
<name>A0A8J3L186_9ACTN</name>
<feature type="region of interest" description="Disordered" evidence="1">
    <location>
        <begin position="23"/>
        <end position="50"/>
    </location>
</feature>